<organism evidence="1 2">
    <name type="scientific">Caerostris extrusa</name>
    <name type="common">Bark spider</name>
    <name type="synonym">Caerostris bankana</name>
    <dbReference type="NCBI Taxonomy" id="172846"/>
    <lineage>
        <taxon>Eukaryota</taxon>
        <taxon>Metazoa</taxon>
        <taxon>Ecdysozoa</taxon>
        <taxon>Arthropoda</taxon>
        <taxon>Chelicerata</taxon>
        <taxon>Arachnida</taxon>
        <taxon>Araneae</taxon>
        <taxon>Araneomorphae</taxon>
        <taxon>Entelegynae</taxon>
        <taxon>Araneoidea</taxon>
        <taxon>Araneidae</taxon>
        <taxon>Caerostris</taxon>
    </lineage>
</organism>
<evidence type="ECO:0000313" key="1">
    <source>
        <dbReference type="EMBL" id="GIY10803.1"/>
    </source>
</evidence>
<proteinExistence type="predicted"/>
<dbReference type="Proteomes" id="UP001054945">
    <property type="component" value="Unassembled WGS sequence"/>
</dbReference>
<dbReference type="EMBL" id="BPLR01006564">
    <property type="protein sequence ID" value="GIY10803.1"/>
    <property type="molecule type" value="Genomic_DNA"/>
</dbReference>
<comment type="caution">
    <text evidence="1">The sequence shown here is derived from an EMBL/GenBank/DDBJ whole genome shotgun (WGS) entry which is preliminary data.</text>
</comment>
<sequence>MYIVSKVCFAGLEERKRENNPLRRVSGQAAAEKSFLFQTYLCDENVILHAAESSNTDLLEKSSSSKDFSSVFDAIHRTAEATVSPSLSQAHFKQKDHILKI</sequence>
<evidence type="ECO:0000313" key="2">
    <source>
        <dbReference type="Proteomes" id="UP001054945"/>
    </source>
</evidence>
<dbReference type="AlphaFoldDB" id="A0AAV4QT34"/>
<name>A0AAV4QT34_CAEEX</name>
<protein>
    <submittedName>
        <fullName evidence="1">Uncharacterized protein</fullName>
    </submittedName>
</protein>
<keyword evidence="2" id="KW-1185">Reference proteome</keyword>
<accession>A0AAV4QT34</accession>
<reference evidence="1 2" key="1">
    <citation type="submission" date="2021-06" db="EMBL/GenBank/DDBJ databases">
        <title>Caerostris extrusa draft genome.</title>
        <authorList>
            <person name="Kono N."/>
            <person name="Arakawa K."/>
        </authorList>
    </citation>
    <scope>NUCLEOTIDE SEQUENCE [LARGE SCALE GENOMIC DNA]</scope>
</reference>
<gene>
    <name evidence="1" type="ORF">CEXT_634361</name>
</gene>